<evidence type="ECO:0000259" key="6">
    <source>
        <dbReference type="PROSITE" id="PS50016"/>
    </source>
</evidence>
<feature type="compositionally biased region" description="Acidic residues" evidence="5">
    <location>
        <begin position="766"/>
        <end position="783"/>
    </location>
</feature>
<evidence type="ECO:0000256" key="5">
    <source>
        <dbReference type="SAM" id="MobiDB-lite"/>
    </source>
</evidence>
<dbReference type="PANTHER" id="PTHR14296:SF16">
    <property type="entry name" value="REMODELING AND SPACING FACTOR 1"/>
    <property type="match status" value="1"/>
</dbReference>
<reference evidence="7" key="2">
    <citation type="submission" date="2022-06" db="UniProtKB">
        <authorList>
            <consortium name="EnsemblMetazoa"/>
        </authorList>
    </citation>
    <scope>IDENTIFICATION</scope>
    <source>
        <strain evidence="7">PS312</strain>
    </source>
</reference>
<feature type="region of interest" description="Disordered" evidence="5">
    <location>
        <begin position="1"/>
        <end position="80"/>
    </location>
</feature>
<dbReference type="InterPro" id="IPR019787">
    <property type="entry name" value="Znf_PHD-finger"/>
</dbReference>
<feature type="compositionally biased region" description="Acidic residues" evidence="5">
    <location>
        <begin position="460"/>
        <end position="487"/>
    </location>
</feature>
<dbReference type="InterPro" id="IPR019786">
    <property type="entry name" value="Zinc_finger_PHD-type_CS"/>
</dbReference>
<dbReference type="PROSITE" id="PS01359">
    <property type="entry name" value="ZF_PHD_1"/>
    <property type="match status" value="1"/>
</dbReference>
<feature type="compositionally biased region" description="Basic and acidic residues" evidence="5">
    <location>
        <begin position="401"/>
        <end position="411"/>
    </location>
</feature>
<accession>A0A8R1UGC7</accession>
<dbReference type="Gene3D" id="3.30.40.10">
    <property type="entry name" value="Zinc/RING finger domain, C3HC4 (zinc finger)"/>
    <property type="match status" value="1"/>
</dbReference>
<feature type="region of interest" description="Disordered" evidence="5">
    <location>
        <begin position="296"/>
        <end position="315"/>
    </location>
</feature>
<dbReference type="PROSITE" id="PS50016">
    <property type="entry name" value="ZF_PHD_2"/>
    <property type="match status" value="1"/>
</dbReference>
<reference evidence="8" key="1">
    <citation type="journal article" date="2008" name="Nat. Genet.">
        <title>The Pristionchus pacificus genome provides a unique perspective on nematode lifestyle and parasitism.</title>
        <authorList>
            <person name="Dieterich C."/>
            <person name="Clifton S.W."/>
            <person name="Schuster L.N."/>
            <person name="Chinwalla A."/>
            <person name="Delehaunty K."/>
            <person name="Dinkelacker I."/>
            <person name="Fulton L."/>
            <person name="Fulton R."/>
            <person name="Godfrey J."/>
            <person name="Minx P."/>
            <person name="Mitreva M."/>
            <person name="Roeseler W."/>
            <person name="Tian H."/>
            <person name="Witte H."/>
            <person name="Yang S.P."/>
            <person name="Wilson R.K."/>
            <person name="Sommer R.J."/>
        </authorList>
    </citation>
    <scope>NUCLEOTIDE SEQUENCE [LARGE SCALE GENOMIC DNA]</scope>
    <source>
        <strain evidence="8">PS312</strain>
    </source>
</reference>
<dbReference type="GO" id="GO:0031213">
    <property type="term" value="C:RSF complex"/>
    <property type="evidence" value="ECO:0000318"/>
    <property type="project" value="GO_Central"/>
</dbReference>
<feature type="compositionally biased region" description="Basic residues" evidence="5">
    <location>
        <begin position="912"/>
        <end position="926"/>
    </location>
</feature>
<feature type="compositionally biased region" description="Basic and acidic residues" evidence="5">
    <location>
        <begin position="729"/>
        <end position="738"/>
    </location>
</feature>
<feature type="compositionally biased region" description="Basic residues" evidence="5">
    <location>
        <begin position="515"/>
        <end position="524"/>
    </location>
</feature>
<keyword evidence="1" id="KW-0479">Metal-binding</keyword>
<feature type="compositionally biased region" description="Basic and acidic residues" evidence="5">
    <location>
        <begin position="439"/>
        <end position="456"/>
    </location>
</feature>
<feature type="region of interest" description="Disordered" evidence="5">
    <location>
        <begin position="341"/>
        <end position="545"/>
    </location>
</feature>
<dbReference type="InterPro" id="IPR013083">
    <property type="entry name" value="Znf_RING/FYVE/PHD"/>
</dbReference>
<dbReference type="PANTHER" id="PTHR14296">
    <property type="entry name" value="REMODELING AND SPACING FACTOR 1"/>
    <property type="match status" value="1"/>
</dbReference>
<evidence type="ECO:0000256" key="3">
    <source>
        <dbReference type="ARBA" id="ARBA00022833"/>
    </source>
</evidence>
<evidence type="ECO:0000313" key="8">
    <source>
        <dbReference type="Proteomes" id="UP000005239"/>
    </source>
</evidence>
<evidence type="ECO:0000256" key="4">
    <source>
        <dbReference type="PROSITE-ProRule" id="PRU00146"/>
    </source>
</evidence>
<feature type="compositionally biased region" description="Basic and acidic residues" evidence="5">
    <location>
        <begin position="296"/>
        <end position="310"/>
    </location>
</feature>
<evidence type="ECO:0000256" key="2">
    <source>
        <dbReference type="ARBA" id="ARBA00022771"/>
    </source>
</evidence>
<protein>
    <submittedName>
        <fullName evidence="7">PHD-type domain-containing protein</fullName>
    </submittedName>
</protein>
<dbReference type="EnsemblMetazoa" id="PPA27249.1">
    <property type="protein sequence ID" value="PPA27249.1"/>
    <property type="gene ID" value="WBGene00116803"/>
</dbReference>
<proteinExistence type="predicted"/>
<gene>
    <name evidence="7" type="primary">WBGene00116803</name>
</gene>
<dbReference type="CDD" id="cd15543">
    <property type="entry name" value="PHD_RSF1"/>
    <property type="match status" value="1"/>
</dbReference>
<keyword evidence="2 4" id="KW-0863">Zinc-finger</keyword>
<dbReference type="GO" id="GO:0045892">
    <property type="term" value="P:negative regulation of DNA-templated transcription"/>
    <property type="evidence" value="ECO:0000318"/>
    <property type="project" value="GO_Central"/>
</dbReference>
<feature type="compositionally biased region" description="Acidic residues" evidence="5">
    <location>
        <begin position="935"/>
        <end position="945"/>
    </location>
</feature>
<feature type="compositionally biased region" description="Acidic residues" evidence="5">
    <location>
        <begin position="861"/>
        <end position="872"/>
    </location>
</feature>
<feature type="compositionally biased region" description="Basic residues" evidence="5">
    <location>
        <begin position="875"/>
        <end position="891"/>
    </location>
</feature>
<feature type="compositionally biased region" description="Polar residues" evidence="5">
    <location>
        <begin position="421"/>
        <end position="432"/>
    </location>
</feature>
<feature type="compositionally biased region" description="Acidic residues" evidence="5">
    <location>
        <begin position="528"/>
        <end position="539"/>
    </location>
</feature>
<keyword evidence="8" id="KW-1185">Reference proteome</keyword>
<dbReference type="InterPro" id="IPR001965">
    <property type="entry name" value="Znf_PHD"/>
</dbReference>
<dbReference type="GO" id="GO:0042393">
    <property type="term" value="F:histone binding"/>
    <property type="evidence" value="ECO:0000318"/>
    <property type="project" value="GO_Central"/>
</dbReference>
<name>A0A8R1UGC7_PRIPA</name>
<evidence type="ECO:0000256" key="1">
    <source>
        <dbReference type="ARBA" id="ARBA00022723"/>
    </source>
</evidence>
<feature type="region of interest" description="Disordered" evidence="5">
    <location>
        <begin position="729"/>
        <end position="1237"/>
    </location>
</feature>
<organism evidence="7 8">
    <name type="scientific">Pristionchus pacificus</name>
    <name type="common">Parasitic nematode worm</name>
    <dbReference type="NCBI Taxonomy" id="54126"/>
    <lineage>
        <taxon>Eukaryota</taxon>
        <taxon>Metazoa</taxon>
        <taxon>Ecdysozoa</taxon>
        <taxon>Nematoda</taxon>
        <taxon>Chromadorea</taxon>
        <taxon>Rhabditida</taxon>
        <taxon>Rhabditina</taxon>
        <taxon>Diplogasteromorpha</taxon>
        <taxon>Diplogasteroidea</taxon>
        <taxon>Neodiplogasteridae</taxon>
        <taxon>Pristionchus</taxon>
    </lineage>
</organism>
<dbReference type="Pfam" id="PF00628">
    <property type="entry name" value="PHD"/>
    <property type="match status" value="1"/>
</dbReference>
<evidence type="ECO:0000313" key="7">
    <source>
        <dbReference type="EnsemblMetazoa" id="PPA27249.1"/>
    </source>
</evidence>
<dbReference type="SUPFAM" id="SSF57903">
    <property type="entry name" value="FYVE/PHD zinc finger"/>
    <property type="match status" value="1"/>
</dbReference>
<feature type="compositionally biased region" description="Acidic residues" evidence="5">
    <location>
        <begin position="64"/>
        <end position="73"/>
    </location>
</feature>
<feature type="compositionally biased region" description="Basic and acidic residues" evidence="5">
    <location>
        <begin position="747"/>
        <end position="765"/>
    </location>
</feature>
<feature type="compositionally biased region" description="Basic and acidic residues" evidence="5">
    <location>
        <begin position="1160"/>
        <end position="1169"/>
    </location>
</feature>
<dbReference type="Proteomes" id="UP000005239">
    <property type="component" value="Unassembled WGS sequence"/>
</dbReference>
<feature type="compositionally biased region" description="Basic and acidic residues" evidence="5">
    <location>
        <begin position="380"/>
        <end position="391"/>
    </location>
</feature>
<feature type="compositionally biased region" description="Acidic residues" evidence="5">
    <location>
        <begin position="971"/>
        <end position="982"/>
    </location>
</feature>
<feature type="compositionally biased region" description="Basic and acidic residues" evidence="5">
    <location>
        <begin position="961"/>
        <end position="970"/>
    </location>
</feature>
<feature type="compositionally biased region" description="Basic and acidic residues" evidence="5">
    <location>
        <begin position="12"/>
        <end position="44"/>
    </location>
</feature>
<dbReference type="GO" id="GO:0008270">
    <property type="term" value="F:zinc ion binding"/>
    <property type="evidence" value="ECO:0007669"/>
    <property type="project" value="UniProtKB-KW"/>
</dbReference>
<feature type="compositionally biased region" description="Acidic residues" evidence="5">
    <location>
        <begin position="1039"/>
        <end position="1094"/>
    </location>
</feature>
<feature type="compositionally biased region" description="Acidic residues" evidence="5">
    <location>
        <begin position="370"/>
        <end position="379"/>
    </location>
</feature>
<feature type="compositionally biased region" description="Acidic residues" evidence="5">
    <location>
        <begin position="897"/>
        <end position="906"/>
    </location>
</feature>
<feature type="compositionally biased region" description="Basic residues" evidence="5">
    <location>
        <begin position="495"/>
        <end position="505"/>
    </location>
</feature>
<feature type="compositionally biased region" description="Acidic residues" evidence="5">
    <location>
        <begin position="812"/>
        <end position="835"/>
    </location>
</feature>
<dbReference type="InterPro" id="IPR011011">
    <property type="entry name" value="Znf_FYVE_PHD"/>
</dbReference>
<feature type="domain" description="PHD-type" evidence="6">
    <location>
        <begin position="551"/>
        <end position="601"/>
    </location>
</feature>
<keyword evidence="3" id="KW-0862">Zinc</keyword>
<sequence>MSDSGTALTAEDVVKKEETEVKNEEKTEEAKTDEVKSEEVKSEPSEEPMETTDNAVVEKKEAKEEEEESDEDAAIANAGEGKVKKELPQVDLDQLYSEPAFSVICSFFNKFGAMLGVKPYSFSKLEQLFTKFDDNGRIDRELVELNMTLLRRLQYKSVRWDCWEKYLGKFCELRPDLESEYLQMERFGYTNLAVASKIVIMKALCEAQFDYNLKFKENIILSSKSTDLRLLPVGSDCDGLAYWYQQDSELAVRVYTEEQDDKSGGTWKLIASSSDELQKLIDDLKAKDLGYVKKEKTEKEKKEEAKKEGEKGDDDMVITTKRGTFLDTFQDTDALKKMKEAMEKKKEQRKNKGGTADNDAPAPKKVATVEEPEEVEEEKEEKKEVEVKKPEEDEDSNDVPDDLKQFMDRRILPRRSARATAINSIRSFVTTPQKRKPVEKKEVKEKPKMKEEKEDSAVSESEEDSGEDEEEDDEEDEEEEEGDESGDDFVPSSERKKKSGKKRRARNPEDGSEPKKRRKKKKRKIDFDDMEEEDEEGEEVIQKERKKANEDSRCKKCKKSDHWEVLLLCDECDDAWHTWCLTPQLWYVPDDDWFCPKCTHGMLIEKLCRVMDALKAMMKVKEVEDKKKKAAADRLRREMEYIGVSLNNIIPVTSAAVAPSSSSDEDDGQRKCKKKAVKRLNPDRYYRDRQPLVTIAEGRSRRRVSKVDYNFSQYDELLKEAMEIEEGEHRVNRAEMADTRPQGGAGRGKDMKNIYEAEEKRRASADEDEVEGGEGAGDAEEGAEGAPRNLARPALSAAGKKKHHKRKLNDLNSDEEEESEQSEYEEKDAEEEEAAADPASGSDYMPSEEERGARRRRAVSDEDFIDDSDEDWGGSKKKRKVEKKAVRRGGRRKWDSDNDTESENSDSDCSWKKKSKKKKKPNAPKRGRWDPPSSSEEEEEEEEEMESKQTASGRPLRRAVVKAEKKKVVISDEEEEEEEEEKEERKEGEEKEEVEGEEGEKKEKTEGDEAEGSTARPSTARHPLSKTGRIKKKKKKNEEEEFKPDESEEGEEADEDEEEEEEEVGDEEEEKEEEEEDEENEDEEDVEDEDEDYEEKVARLKKKADEEKKEKEKAKKEEKTKVKVEEKKKTPEKKKEVPKKEPSTTPSKRPSTIAAPPVKGKNEEKEKVTKSVPPPTILPKAAAVPPTAPLPSKPVSAPSHPSAPLPNPYATVSSSSVPPPRPMTGPSPSHSAVPNPYGGYAPPVSGAPPHGYYGPPPHGYYPPPPPGAGWGGGQWTRWRTRQCDGLSEIMMSSQLHTCHSDDVQAASSLKPSVTPSSIDKIITANGLDGHFSVHFCSRIFFNSKRNISRCAHPMVDKSLRAVARISSTVRGGRHALSQVPGLSFRGRRPQARNGCAVPGRLAESYTKFSLSSIAVDDPTTECATARLIRLTNCYGGIGQSRVNTHFASARFELQTCGDRWTDGHRRRRHRRIEVMGGADVRGRTALKDDVINRYIPGNLTPRQQAAQKGWIGGLHPPRPQLPRPIDREDTVAGGTVSMSWQTWNEYAFLLPETAARTAPTVVLRRASNEKDNSTRGLWAGRRATTSRLGSRRDCPTHLWSLPLRSRGSQETLLPSSVFEQVEMVIRFLFLVALLFTFSDASREEESEQSGVDEALFRTMLTKLRDNHPTFFNNDEEFEELSKETIEFFTNDDETDVTKYPTLSKKYEQATDYLATVFTKDDLEFIDFVRATFKHVKTVEDFVTQYDVVYSKFVEYEGAFRLIKAIPVIGTIHEGVEYLRTYIKEQEGTEKTRAARFIH</sequence>
<dbReference type="InterPro" id="IPR028938">
    <property type="entry name" value="Rsf1-like"/>
</dbReference>
<feature type="compositionally biased region" description="Basic and acidic residues" evidence="5">
    <location>
        <begin position="1095"/>
        <end position="1142"/>
    </location>
</feature>
<dbReference type="SMART" id="SM00249">
    <property type="entry name" value="PHD"/>
    <property type="match status" value="1"/>
</dbReference>